<gene>
    <name evidence="2" type="ORF">QNI22_13755</name>
</gene>
<organism evidence="2 3">
    <name type="scientific">Xanthocytophaga agilis</name>
    <dbReference type="NCBI Taxonomy" id="3048010"/>
    <lineage>
        <taxon>Bacteria</taxon>
        <taxon>Pseudomonadati</taxon>
        <taxon>Bacteroidota</taxon>
        <taxon>Cytophagia</taxon>
        <taxon>Cytophagales</taxon>
        <taxon>Rhodocytophagaceae</taxon>
        <taxon>Xanthocytophaga</taxon>
    </lineage>
</organism>
<protein>
    <recommendedName>
        <fullName evidence="4">CARDB domain-containing protein</fullName>
    </recommendedName>
</protein>
<evidence type="ECO:0008006" key="4">
    <source>
        <dbReference type="Google" id="ProtNLM"/>
    </source>
</evidence>
<comment type="caution">
    <text evidence="2">The sequence shown here is derived from an EMBL/GenBank/DDBJ whole genome shotgun (WGS) entry which is preliminary data.</text>
</comment>
<feature type="region of interest" description="Disordered" evidence="1">
    <location>
        <begin position="1"/>
        <end position="28"/>
    </location>
</feature>
<evidence type="ECO:0000313" key="3">
    <source>
        <dbReference type="Proteomes" id="UP001232063"/>
    </source>
</evidence>
<feature type="compositionally biased region" description="Basic and acidic residues" evidence="1">
    <location>
        <begin position="7"/>
        <end position="28"/>
    </location>
</feature>
<sequence length="318" mass="35198">MATENIKASDPHSEKDANHDRRGDDRDPNIDPYLVIPYYAADIGVRPLPSTVVAWFCESIFIDGVPHTGAPLIAGSTVLISAIVKNAGVKPAAAYIRFYWLDPTTVFTQADLADGFIGQGVFPASIPGSSGGVMSVVESPAIAWEIPDDIPPHICLFAEVGCPGDLETWSFNPVTDRHYAQHNVNIVHAMPFETTSFFFSASNPLKETALYEFQIRPVSREALRFLEKQYRAKAIPVKEDTISLYPVKAGSEKNGQKLHASLRPNEKQLFRITIDMPELRNNEFLAVEVEQTLTSTREEQPSTGSIGVLFFTESEREE</sequence>
<reference evidence="2" key="1">
    <citation type="submission" date="2023-05" db="EMBL/GenBank/DDBJ databases">
        <authorList>
            <person name="Zhang X."/>
        </authorList>
    </citation>
    <scope>NUCLEOTIDE SEQUENCE</scope>
    <source>
        <strain evidence="2">BD1B2-1</strain>
    </source>
</reference>
<keyword evidence="3" id="KW-1185">Reference proteome</keyword>
<name>A0AAE3R144_9BACT</name>
<accession>A0AAE3R144</accession>
<evidence type="ECO:0000313" key="2">
    <source>
        <dbReference type="EMBL" id="MDJ1501726.1"/>
    </source>
</evidence>
<dbReference type="Proteomes" id="UP001232063">
    <property type="component" value="Unassembled WGS sequence"/>
</dbReference>
<dbReference type="EMBL" id="JASJOU010000004">
    <property type="protein sequence ID" value="MDJ1501726.1"/>
    <property type="molecule type" value="Genomic_DNA"/>
</dbReference>
<dbReference type="AlphaFoldDB" id="A0AAE3R144"/>
<dbReference type="RefSeq" id="WP_314511326.1">
    <property type="nucleotide sequence ID" value="NZ_JASJOU010000004.1"/>
</dbReference>
<evidence type="ECO:0000256" key="1">
    <source>
        <dbReference type="SAM" id="MobiDB-lite"/>
    </source>
</evidence>
<proteinExistence type="predicted"/>